<keyword evidence="3" id="KW-1185">Reference proteome</keyword>
<evidence type="ECO:0000313" key="2">
    <source>
        <dbReference type="EMBL" id="KAF9486369.1"/>
    </source>
</evidence>
<proteinExistence type="predicted"/>
<reference evidence="2" key="1">
    <citation type="submission" date="2020-11" db="EMBL/GenBank/DDBJ databases">
        <authorList>
            <consortium name="DOE Joint Genome Institute"/>
            <person name="Ahrendt S."/>
            <person name="Riley R."/>
            <person name="Andreopoulos W."/>
            <person name="Labutti K."/>
            <person name="Pangilinan J."/>
            <person name="Ruiz-Duenas F.J."/>
            <person name="Barrasa J.M."/>
            <person name="Sanchez-Garcia M."/>
            <person name="Camarero S."/>
            <person name="Miyauchi S."/>
            <person name="Serrano A."/>
            <person name="Linde D."/>
            <person name="Babiker R."/>
            <person name="Drula E."/>
            <person name="Ayuso-Fernandez I."/>
            <person name="Pacheco R."/>
            <person name="Padilla G."/>
            <person name="Ferreira P."/>
            <person name="Barriuso J."/>
            <person name="Kellner H."/>
            <person name="Castanera R."/>
            <person name="Alfaro M."/>
            <person name="Ramirez L."/>
            <person name="Pisabarro A.G."/>
            <person name="Kuo A."/>
            <person name="Tritt A."/>
            <person name="Lipzen A."/>
            <person name="He G."/>
            <person name="Yan M."/>
            <person name="Ng V."/>
            <person name="Cullen D."/>
            <person name="Martin F."/>
            <person name="Rosso M.-N."/>
            <person name="Henrissat B."/>
            <person name="Hibbett D."/>
            <person name="Martinez A.T."/>
            <person name="Grigoriev I.V."/>
        </authorList>
    </citation>
    <scope>NUCLEOTIDE SEQUENCE</scope>
    <source>
        <strain evidence="2">CIRM-BRFM 674</strain>
    </source>
</reference>
<evidence type="ECO:0000313" key="3">
    <source>
        <dbReference type="Proteomes" id="UP000807469"/>
    </source>
</evidence>
<dbReference type="Proteomes" id="UP000807469">
    <property type="component" value="Unassembled WGS sequence"/>
</dbReference>
<feature type="region of interest" description="Disordered" evidence="1">
    <location>
        <begin position="214"/>
        <end position="255"/>
    </location>
</feature>
<name>A0A9P6D786_9AGAR</name>
<feature type="compositionally biased region" description="Basic residues" evidence="1">
    <location>
        <begin position="140"/>
        <end position="173"/>
    </location>
</feature>
<evidence type="ECO:0000256" key="1">
    <source>
        <dbReference type="SAM" id="MobiDB-lite"/>
    </source>
</evidence>
<comment type="caution">
    <text evidence="2">The sequence shown here is derived from an EMBL/GenBank/DDBJ whole genome shotgun (WGS) entry which is preliminary data.</text>
</comment>
<dbReference type="EMBL" id="MU155130">
    <property type="protein sequence ID" value="KAF9486369.1"/>
    <property type="molecule type" value="Genomic_DNA"/>
</dbReference>
<organism evidence="2 3">
    <name type="scientific">Pholiota conissans</name>
    <dbReference type="NCBI Taxonomy" id="109636"/>
    <lineage>
        <taxon>Eukaryota</taxon>
        <taxon>Fungi</taxon>
        <taxon>Dikarya</taxon>
        <taxon>Basidiomycota</taxon>
        <taxon>Agaricomycotina</taxon>
        <taxon>Agaricomycetes</taxon>
        <taxon>Agaricomycetidae</taxon>
        <taxon>Agaricales</taxon>
        <taxon>Agaricineae</taxon>
        <taxon>Strophariaceae</taxon>
        <taxon>Pholiota</taxon>
    </lineage>
</organism>
<feature type="region of interest" description="Disordered" evidence="1">
    <location>
        <begin position="140"/>
        <end position="200"/>
    </location>
</feature>
<feature type="compositionally biased region" description="Basic residues" evidence="1">
    <location>
        <begin position="185"/>
        <end position="200"/>
    </location>
</feature>
<accession>A0A9P6D786</accession>
<gene>
    <name evidence="2" type="ORF">BDN70DRAFT_6125</name>
</gene>
<sequence length="353" mass="41313">MVCPGRVEIDEGGAVRVVERVRQRVRRAGRVHRARYADPRLVLGSRCGSRRSPALHRRHRRCWSVGEQRPSPCSFARCHRQSPRVDRRRHPAPPSLSPWHVTGPSLRPCALQHILQRRRPVDVRVLLHLSFRRHSRALRPCRHHRRHSPPPRLQRRLWPRRPAPRPSRRRRQTHGPTLFFTVTPPHRRPISRPRHCHRRRHMHAPVAPAARRLGRLRPRTPQPLFMRKQRIQVRRDHQRNRRRRSQPRPPNAALAAPAAAVLLPAVVVLRMHIVVGSRSPPRSIVVPRYSSPEQEEIKKRTQICTKSVKGQASSQLKAFHPHRKVNICRKSTYPHFRTSTSVAKLLFFSCQKT</sequence>
<protein>
    <submittedName>
        <fullName evidence="2">Uncharacterized protein</fullName>
    </submittedName>
</protein>
<feature type="compositionally biased region" description="Basic residues" evidence="1">
    <location>
        <begin position="227"/>
        <end position="246"/>
    </location>
</feature>
<dbReference type="AlphaFoldDB" id="A0A9P6D786"/>